<organism evidence="11 12">
    <name type="scientific">Trichuris trichiura</name>
    <name type="common">Whipworm</name>
    <name type="synonym">Trichocephalus trichiurus</name>
    <dbReference type="NCBI Taxonomy" id="36087"/>
    <lineage>
        <taxon>Eukaryota</taxon>
        <taxon>Metazoa</taxon>
        <taxon>Ecdysozoa</taxon>
        <taxon>Nematoda</taxon>
        <taxon>Enoplea</taxon>
        <taxon>Dorylaimia</taxon>
        <taxon>Trichinellida</taxon>
        <taxon>Trichuridae</taxon>
        <taxon>Trichuris</taxon>
    </lineage>
</organism>
<gene>
    <name evidence="11" type="ORF">TTRE_0000205601</name>
</gene>
<keyword evidence="5" id="KW-0862">Zinc</keyword>
<keyword evidence="2" id="KW-0479">Metal-binding</keyword>
<sequence>MSEVQYPLEGSLDPMPTMLIERPNDVVIQGDEANREYPGKRFVKLDNFKDAGVELADNCEHFSSTTITTVPIQEPIHCAPSDKTNPIPTMKDNAAIDEKGEPREDCANEYKVEAKTCAEIEVNFDQRPKKDICQFCNGTGHSHRSCQQLKLKCYICGTWGHPGYLCEMRACLICFTFGHFSSKCPMSRSNIYKRICNRCHCRGHLEKDCPDVWRQFHSSIGSHCELGQNWEKKNRTCLYCFNCGNEGHLGHQCNQAGLYNNRIFQFKPYVTVYSTLEELRITKTSQELG</sequence>
<evidence type="ECO:0000259" key="10">
    <source>
        <dbReference type="PROSITE" id="PS50158"/>
    </source>
</evidence>
<dbReference type="GO" id="GO:0071039">
    <property type="term" value="P:nuclear polyadenylation-dependent CUT catabolic process"/>
    <property type="evidence" value="ECO:0007669"/>
    <property type="project" value="TreeGrafter"/>
</dbReference>
<dbReference type="Gene3D" id="4.10.60.10">
    <property type="entry name" value="Zinc finger, CCHC-type"/>
    <property type="match status" value="2"/>
</dbReference>
<dbReference type="GO" id="GO:0019899">
    <property type="term" value="F:enzyme binding"/>
    <property type="evidence" value="ECO:0007669"/>
    <property type="project" value="UniProtKB-ARBA"/>
</dbReference>
<dbReference type="STRING" id="36087.A0A077Z1K1"/>
<keyword evidence="12" id="KW-1185">Reference proteome</keyword>
<proteinExistence type="predicted"/>
<dbReference type="GO" id="GO:0071031">
    <property type="term" value="P:nuclear mRNA surveillance of mRNA 3'-end processing"/>
    <property type="evidence" value="ECO:0007669"/>
    <property type="project" value="TreeGrafter"/>
</dbReference>
<dbReference type="Proteomes" id="UP000030665">
    <property type="component" value="Unassembled WGS sequence"/>
</dbReference>
<evidence type="ECO:0000256" key="4">
    <source>
        <dbReference type="ARBA" id="ARBA00022771"/>
    </source>
</evidence>
<dbReference type="Pfam" id="PF00098">
    <property type="entry name" value="zf-CCHC"/>
    <property type="match status" value="1"/>
</dbReference>
<dbReference type="EMBL" id="HG805867">
    <property type="protein sequence ID" value="CDW53789.1"/>
    <property type="molecule type" value="Genomic_DNA"/>
</dbReference>
<keyword evidence="3" id="KW-0677">Repeat</keyword>
<evidence type="ECO:0000256" key="5">
    <source>
        <dbReference type="ARBA" id="ARBA00022833"/>
    </source>
</evidence>
<dbReference type="GO" id="GO:0071035">
    <property type="term" value="P:nuclear polyadenylation-dependent rRNA catabolic process"/>
    <property type="evidence" value="ECO:0007669"/>
    <property type="project" value="TreeGrafter"/>
</dbReference>
<dbReference type="OrthoDB" id="7608935at2759"/>
<evidence type="ECO:0000256" key="1">
    <source>
        <dbReference type="ARBA" id="ARBA00004123"/>
    </source>
</evidence>
<evidence type="ECO:0000256" key="8">
    <source>
        <dbReference type="ARBA" id="ARBA00043023"/>
    </source>
</evidence>
<dbReference type="GO" id="GO:0071037">
    <property type="term" value="P:nuclear polyadenylation-dependent snRNA catabolic process"/>
    <property type="evidence" value="ECO:0007669"/>
    <property type="project" value="TreeGrafter"/>
</dbReference>
<dbReference type="GO" id="GO:0008270">
    <property type="term" value="F:zinc ion binding"/>
    <property type="evidence" value="ECO:0007669"/>
    <property type="project" value="UniProtKB-KW"/>
</dbReference>
<feature type="domain" description="CCHC-type" evidence="10">
    <location>
        <begin position="196"/>
        <end position="211"/>
    </location>
</feature>
<keyword evidence="6" id="KW-0539">Nucleus</keyword>
<dbReference type="GO" id="GO:0031499">
    <property type="term" value="C:TRAMP complex"/>
    <property type="evidence" value="ECO:0007669"/>
    <property type="project" value="TreeGrafter"/>
</dbReference>
<dbReference type="AlphaFoldDB" id="A0A077Z1K1"/>
<dbReference type="PANTHER" id="PTHR46543">
    <property type="entry name" value="ZINC FINGER CCHC DOMAIN-CONTAINING PROTEIN 7"/>
    <property type="match status" value="1"/>
</dbReference>
<keyword evidence="4 9" id="KW-0863">Zinc-finger</keyword>
<name>A0A077Z1K1_TRITR</name>
<dbReference type="PANTHER" id="PTHR46543:SF1">
    <property type="entry name" value="ZINC FINGER CCHC DOMAIN-CONTAINING PROTEIN 7"/>
    <property type="match status" value="1"/>
</dbReference>
<dbReference type="InterPro" id="IPR001878">
    <property type="entry name" value="Znf_CCHC"/>
</dbReference>
<dbReference type="GO" id="GO:0003723">
    <property type="term" value="F:RNA binding"/>
    <property type="evidence" value="ECO:0007669"/>
    <property type="project" value="TreeGrafter"/>
</dbReference>
<dbReference type="GO" id="GO:0071038">
    <property type="term" value="P:TRAMP-dependent tRNA surveillance pathway"/>
    <property type="evidence" value="ECO:0007669"/>
    <property type="project" value="TreeGrafter"/>
</dbReference>
<evidence type="ECO:0000313" key="11">
    <source>
        <dbReference type="EMBL" id="CDW53789.1"/>
    </source>
</evidence>
<protein>
    <recommendedName>
        <fullName evidence="7">Zinc finger CCHC domain-containing protein 7</fullName>
    </recommendedName>
    <alternativeName>
        <fullName evidence="8">TRAMP-like complex RNA-binding factor ZCCHC7</fullName>
    </alternativeName>
</protein>
<evidence type="ECO:0000256" key="3">
    <source>
        <dbReference type="ARBA" id="ARBA00022737"/>
    </source>
</evidence>
<dbReference type="InterPro" id="IPR051644">
    <property type="entry name" value="TRAMP_AT-DNA-binding"/>
</dbReference>
<feature type="domain" description="CCHC-type" evidence="10">
    <location>
        <begin position="240"/>
        <end position="255"/>
    </location>
</feature>
<evidence type="ECO:0000313" key="12">
    <source>
        <dbReference type="Proteomes" id="UP000030665"/>
    </source>
</evidence>
<accession>A0A077Z1K1</accession>
<reference evidence="11" key="1">
    <citation type="submission" date="2014-01" db="EMBL/GenBank/DDBJ databases">
        <authorList>
            <person name="Aslett M."/>
        </authorList>
    </citation>
    <scope>NUCLEOTIDE SEQUENCE</scope>
</reference>
<dbReference type="InterPro" id="IPR036875">
    <property type="entry name" value="Znf_CCHC_sf"/>
</dbReference>
<comment type="subcellular location">
    <subcellularLocation>
        <location evidence="1">Nucleus</location>
    </subcellularLocation>
</comment>
<reference evidence="11" key="2">
    <citation type="submission" date="2014-03" db="EMBL/GenBank/DDBJ databases">
        <title>The whipworm genome and dual-species transcriptomics of an intimate host-pathogen interaction.</title>
        <authorList>
            <person name="Foth B.J."/>
            <person name="Tsai I.J."/>
            <person name="Reid A.J."/>
            <person name="Bancroft A.J."/>
            <person name="Nichol S."/>
            <person name="Tracey A."/>
            <person name="Holroyd N."/>
            <person name="Cotton J.A."/>
            <person name="Stanley E.J."/>
            <person name="Zarowiecki M."/>
            <person name="Liu J.Z."/>
            <person name="Huckvale T."/>
            <person name="Cooper P.J."/>
            <person name="Grencis R.K."/>
            <person name="Berriman M."/>
        </authorList>
    </citation>
    <scope>NUCLEOTIDE SEQUENCE [LARGE SCALE GENOMIC DNA]</scope>
</reference>
<dbReference type="GO" id="GO:0071036">
    <property type="term" value="P:nuclear polyadenylation-dependent snoRNA catabolic process"/>
    <property type="evidence" value="ECO:0007669"/>
    <property type="project" value="TreeGrafter"/>
</dbReference>
<evidence type="ECO:0000256" key="9">
    <source>
        <dbReference type="PROSITE-ProRule" id="PRU00047"/>
    </source>
</evidence>
<evidence type="ECO:0000256" key="6">
    <source>
        <dbReference type="ARBA" id="ARBA00023242"/>
    </source>
</evidence>
<dbReference type="SUPFAM" id="SSF57756">
    <property type="entry name" value="Retrovirus zinc finger-like domains"/>
    <property type="match status" value="2"/>
</dbReference>
<dbReference type="PROSITE" id="PS50158">
    <property type="entry name" value="ZF_CCHC"/>
    <property type="match status" value="2"/>
</dbReference>
<dbReference type="SMART" id="SM00343">
    <property type="entry name" value="ZnF_C2HC"/>
    <property type="match status" value="5"/>
</dbReference>
<evidence type="ECO:0000256" key="7">
    <source>
        <dbReference type="ARBA" id="ARBA00041190"/>
    </source>
</evidence>
<evidence type="ECO:0000256" key="2">
    <source>
        <dbReference type="ARBA" id="ARBA00022723"/>
    </source>
</evidence>